<comment type="cofactor">
    <cofactor evidence="1">
        <name>pyridoxal 5'-phosphate</name>
        <dbReference type="ChEBI" id="CHEBI:597326"/>
    </cofactor>
</comment>
<evidence type="ECO:0000256" key="6">
    <source>
        <dbReference type="ARBA" id="ARBA00022679"/>
    </source>
</evidence>
<organism evidence="16 17">
    <name type="scientific">Anopheles sinensis</name>
    <name type="common">Mosquito</name>
    <dbReference type="NCBI Taxonomy" id="74873"/>
    <lineage>
        <taxon>Eukaryota</taxon>
        <taxon>Metazoa</taxon>
        <taxon>Ecdysozoa</taxon>
        <taxon>Arthropoda</taxon>
        <taxon>Hexapoda</taxon>
        <taxon>Insecta</taxon>
        <taxon>Pterygota</taxon>
        <taxon>Neoptera</taxon>
        <taxon>Endopterygota</taxon>
        <taxon>Diptera</taxon>
        <taxon>Nematocera</taxon>
        <taxon>Culicoidea</taxon>
        <taxon>Culicidae</taxon>
        <taxon>Anophelinae</taxon>
        <taxon>Anopheles</taxon>
    </lineage>
</organism>
<evidence type="ECO:0000256" key="3">
    <source>
        <dbReference type="ARBA" id="ARBA00004991"/>
    </source>
</evidence>
<evidence type="ECO:0000259" key="14">
    <source>
        <dbReference type="Pfam" id="PF00155"/>
    </source>
</evidence>
<comment type="pathway">
    <text evidence="3">Sphingolipid metabolism.</text>
</comment>
<dbReference type="AlphaFoldDB" id="A0A084VTQ6"/>
<dbReference type="SUPFAM" id="SSF53383">
    <property type="entry name" value="PLP-dependent transferases"/>
    <property type="match status" value="1"/>
</dbReference>
<reference evidence="15 17" key="1">
    <citation type="journal article" date="2014" name="BMC Genomics">
        <title>Genome sequence of Anopheles sinensis provides insight into genetics basis of mosquito competence for malaria parasites.</title>
        <authorList>
            <person name="Zhou D."/>
            <person name="Zhang D."/>
            <person name="Ding G."/>
            <person name="Shi L."/>
            <person name="Hou Q."/>
            <person name="Ye Y."/>
            <person name="Xu Y."/>
            <person name="Zhou H."/>
            <person name="Xiong C."/>
            <person name="Li S."/>
            <person name="Yu J."/>
            <person name="Hong S."/>
            <person name="Yu X."/>
            <person name="Zou P."/>
            <person name="Chen C."/>
            <person name="Chang X."/>
            <person name="Wang W."/>
            <person name="Lv Y."/>
            <person name="Sun Y."/>
            <person name="Ma L."/>
            <person name="Shen B."/>
            <person name="Zhu C."/>
        </authorList>
    </citation>
    <scope>NUCLEOTIDE SEQUENCE [LARGE SCALE GENOMIC DNA]</scope>
</reference>
<dbReference type="VEuPathDB" id="VectorBase:ASIS015900"/>
<dbReference type="EnsemblMetazoa" id="ASIC008961-RA">
    <property type="protein sequence ID" value="ASIC008961-PA"/>
    <property type="gene ID" value="ASIC008961"/>
</dbReference>
<evidence type="ECO:0000313" key="16">
    <source>
        <dbReference type="EnsemblMetazoa" id="ASIC008961-PA"/>
    </source>
</evidence>
<sequence>MMNTPYIFNEIYYILQKSSPFELTLEALLALGLICIVFYKRTTKKIRHLAPTAQEDVLAKWAPEPLVADVPDDHPALKTRVVSGPVGKTVTVDGNECINMATHNYLGLAEDDDIKQAAVKSLRKYGVGSCGPRGFYGTVDVHLELEERLAKFMEAEEAVVYSYAFSTIASAIPAYAKRGDLVFVDECANFAIQKGLDASRSKIFYYKHNDMDDLERLLLKQQAEDKRNPAKAKKTRRFLVAEAIYINTGEICPLPRLVELRERYKLRLFLDESVSFGVLGESGRGLIEHFNVDKTQIDLVSAGLEWSAATIGGFCAGSSFIVEHQRLSGLGYCFSASLPPLLAQAAISALDRFEAEPRIFEELRSRCRTVSAKLPTLTHFQSRGDPLSPVKHLYLKSTYDSWTKEKMLLDNIATQCIENGLAVVAAEYLEAMEKNCPRPSIRLTVSRLLTEKDIDDAFRILERVSEKILASAG</sequence>
<dbReference type="Gene3D" id="3.90.1150.10">
    <property type="entry name" value="Aspartate Aminotransferase, domain 1"/>
    <property type="match status" value="1"/>
</dbReference>
<dbReference type="STRING" id="74873.A0A084VTQ6"/>
<dbReference type="EC" id="2.3.1.50" evidence="5"/>
<name>A0A084VTQ6_ANOSI</name>
<evidence type="ECO:0000256" key="5">
    <source>
        <dbReference type="ARBA" id="ARBA00013220"/>
    </source>
</evidence>
<dbReference type="InterPro" id="IPR015424">
    <property type="entry name" value="PyrdxlP-dep_Trfase"/>
</dbReference>
<dbReference type="GO" id="GO:0004758">
    <property type="term" value="F:serine C-palmitoyltransferase activity"/>
    <property type="evidence" value="ECO:0007669"/>
    <property type="project" value="UniProtKB-EC"/>
</dbReference>
<dbReference type="GO" id="GO:0005783">
    <property type="term" value="C:endoplasmic reticulum"/>
    <property type="evidence" value="ECO:0007669"/>
    <property type="project" value="TreeGrafter"/>
</dbReference>
<dbReference type="FunFam" id="3.40.640.10:FF:000049">
    <property type="entry name" value="serine palmitoyltransferase 1 isoform X1"/>
    <property type="match status" value="1"/>
</dbReference>
<dbReference type="GO" id="GO:0046513">
    <property type="term" value="P:ceramide biosynthetic process"/>
    <property type="evidence" value="ECO:0007669"/>
    <property type="project" value="TreeGrafter"/>
</dbReference>
<evidence type="ECO:0000313" key="17">
    <source>
        <dbReference type="Proteomes" id="UP000030765"/>
    </source>
</evidence>
<feature type="domain" description="Aminotransferase class I/classII large" evidence="14">
    <location>
        <begin position="96"/>
        <end position="457"/>
    </location>
</feature>
<dbReference type="EMBL" id="ATLV01016450">
    <property type="status" value="NOT_ANNOTATED_CDS"/>
    <property type="molecule type" value="Genomic_DNA"/>
</dbReference>
<evidence type="ECO:0000256" key="10">
    <source>
        <dbReference type="ARBA" id="ARBA00023315"/>
    </source>
</evidence>
<reference evidence="16" key="2">
    <citation type="submission" date="2020-05" db="UniProtKB">
        <authorList>
            <consortium name="EnsemblMetazoa"/>
        </authorList>
    </citation>
    <scope>IDENTIFICATION</scope>
</reference>
<keyword evidence="17" id="KW-1185">Reference proteome</keyword>
<evidence type="ECO:0000313" key="15">
    <source>
        <dbReference type="EMBL" id="KFB41350.1"/>
    </source>
</evidence>
<dbReference type="InterPro" id="IPR050087">
    <property type="entry name" value="AON_synthase_class-II"/>
</dbReference>
<evidence type="ECO:0000256" key="13">
    <source>
        <dbReference type="ARBA" id="ARBA00042649"/>
    </source>
</evidence>
<evidence type="ECO:0000256" key="12">
    <source>
        <dbReference type="ARBA" id="ARBA00041765"/>
    </source>
</evidence>
<dbReference type="InterPro" id="IPR004839">
    <property type="entry name" value="Aminotransferase_I/II_large"/>
</dbReference>
<keyword evidence="6" id="KW-0808">Transferase</keyword>
<keyword evidence="10" id="KW-0012">Acyltransferase</keyword>
<evidence type="ECO:0000256" key="2">
    <source>
        <dbReference type="ARBA" id="ARBA00004760"/>
    </source>
</evidence>
<dbReference type="Gene3D" id="3.40.640.10">
    <property type="entry name" value="Type I PLP-dependent aspartate aminotransferase-like (Major domain)"/>
    <property type="match status" value="1"/>
</dbReference>
<dbReference type="OMA" id="LTKYGCG"/>
<accession>A0A084VTQ6</accession>
<evidence type="ECO:0000256" key="7">
    <source>
        <dbReference type="ARBA" id="ARBA00022898"/>
    </source>
</evidence>
<dbReference type="PANTHER" id="PTHR13693:SF2">
    <property type="entry name" value="SERINE PALMITOYLTRANSFERASE 1"/>
    <property type="match status" value="1"/>
</dbReference>
<dbReference type="Proteomes" id="UP000030765">
    <property type="component" value="Unassembled WGS sequence"/>
</dbReference>
<comment type="pathway">
    <text evidence="2">Lipid metabolism; sphingolipid metabolism.</text>
</comment>
<dbReference type="GO" id="GO:0046512">
    <property type="term" value="P:sphingosine biosynthetic process"/>
    <property type="evidence" value="ECO:0007669"/>
    <property type="project" value="TreeGrafter"/>
</dbReference>
<evidence type="ECO:0000256" key="4">
    <source>
        <dbReference type="ARBA" id="ARBA00008392"/>
    </source>
</evidence>
<comment type="similarity">
    <text evidence="4">Belongs to the class-II pyridoxal-phosphate-dependent aminotransferase family.</text>
</comment>
<proteinExistence type="inferred from homology"/>
<evidence type="ECO:0000256" key="1">
    <source>
        <dbReference type="ARBA" id="ARBA00001933"/>
    </source>
</evidence>
<evidence type="ECO:0000256" key="11">
    <source>
        <dbReference type="ARBA" id="ARBA00041066"/>
    </source>
</evidence>
<dbReference type="VEuPathDB" id="VectorBase:ASIC008961"/>
<keyword evidence="9" id="KW-0443">Lipid metabolism</keyword>
<dbReference type="PANTHER" id="PTHR13693">
    <property type="entry name" value="CLASS II AMINOTRANSFERASE/8-AMINO-7-OXONONANOATE SYNTHASE"/>
    <property type="match status" value="1"/>
</dbReference>
<dbReference type="EMBL" id="KE525091">
    <property type="protein sequence ID" value="KFB41350.1"/>
    <property type="molecule type" value="Genomic_DNA"/>
</dbReference>
<keyword evidence="8" id="KW-0746">Sphingolipid metabolism</keyword>
<gene>
    <name evidence="15" type="ORF">ZHAS_00008961</name>
</gene>
<dbReference type="InterPro" id="IPR015421">
    <property type="entry name" value="PyrdxlP-dep_Trfase_major"/>
</dbReference>
<dbReference type="OrthoDB" id="3168162at2759"/>
<evidence type="ECO:0000256" key="8">
    <source>
        <dbReference type="ARBA" id="ARBA00022919"/>
    </source>
</evidence>
<keyword evidence="7" id="KW-0663">Pyridoxal phosphate</keyword>
<dbReference type="GO" id="GO:0030170">
    <property type="term" value="F:pyridoxal phosphate binding"/>
    <property type="evidence" value="ECO:0007669"/>
    <property type="project" value="InterPro"/>
</dbReference>
<dbReference type="InterPro" id="IPR015422">
    <property type="entry name" value="PyrdxlP-dep_Trfase_small"/>
</dbReference>
<dbReference type="Pfam" id="PF00155">
    <property type="entry name" value="Aminotran_1_2"/>
    <property type="match status" value="1"/>
</dbReference>
<evidence type="ECO:0000256" key="9">
    <source>
        <dbReference type="ARBA" id="ARBA00023098"/>
    </source>
</evidence>
<dbReference type="GO" id="GO:0016020">
    <property type="term" value="C:membrane"/>
    <property type="evidence" value="ECO:0007669"/>
    <property type="project" value="GOC"/>
</dbReference>
<protein>
    <recommendedName>
        <fullName evidence="11">Serine palmitoyltransferase 1</fullName>
        <ecNumber evidence="5">2.3.1.50</ecNumber>
    </recommendedName>
    <alternativeName>
        <fullName evidence="12">Long chain base biosynthesis protein 1</fullName>
    </alternativeName>
    <alternativeName>
        <fullName evidence="13">Serine-palmitoyl-CoA transferase 1</fullName>
    </alternativeName>
</protein>